<dbReference type="InterPro" id="IPR007627">
    <property type="entry name" value="RNA_pol_sigma70_r2"/>
</dbReference>
<dbReference type="NCBIfam" id="TIGR02937">
    <property type="entry name" value="sigma70-ECF"/>
    <property type="match status" value="1"/>
</dbReference>
<comment type="caution">
    <text evidence="9">The sequence shown here is derived from an EMBL/GenBank/DDBJ whole genome shotgun (WGS) entry which is preliminary data.</text>
</comment>
<name>A0ABQ4FYQ9_9ACTN</name>
<dbReference type="Proteomes" id="UP000603904">
    <property type="component" value="Unassembled WGS sequence"/>
</dbReference>
<evidence type="ECO:0000256" key="3">
    <source>
        <dbReference type="ARBA" id="ARBA00023082"/>
    </source>
</evidence>
<gene>
    <name evidence="9" type="ORF">Mco01_29580</name>
</gene>
<evidence type="ECO:0000313" key="9">
    <source>
        <dbReference type="EMBL" id="GIH39958.1"/>
    </source>
</evidence>
<dbReference type="SUPFAM" id="SSF88659">
    <property type="entry name" value="Sigma3 and sigma4 domains of RNA polymerase sigma factors"/>
    <property type="match status" value="1"/>
</dbReference>
<dbReference type="InterPro" id="IPR036388">
    <property type="entry name" value="WH-like_DNA-bd_sf"/>
</dbReference>
<evidence type="ECO:0000256" key="5">
    <source>
        <dbReference type="ARBA" id="ARBA00023163"/>
    </source>
</evidence>
<accession>A0ABQ4FYQ9</accession>
<dbReference type="Pfam" id="PF04545">
    <property type="entry name" value="Sigma70_r4"/>
    <property type="match status" value="1"/>
</dbReference>
<keyword evidence="4" id="KW-0238">DNA-binding</keyword>
<evidence type="ECO:0000259" key="7">
    <source>
        <dbReference type="Pfam" id="PF04542"/>
    </source>
</evidence>
<dbReference type="CDD" id="cd06171">
    <property type="entry name" value="Sigma70_r4"/>
    <property type="match status" value="1"/>
</dbReference>
<feature type="domain" description="RNA polymerase sigma-70 region 4" evidence="8">
    <location>
        <begin position="147"/>
        <end position="196"/>
    </location>
</feature>
<keyword evidence="5" id="KW-0804">Transcription</keyword>
<dbReference type="InterPro" id="IPR014284">
    <property type="entry name" value="RNA_pol_sigma-70_dom"/>
</dbReference>
<sequence length="233" mass="25664">MAQDCGHAAASAATRHPFPTHPTCGAWDALAVLECEQMAEAHDDEFSRYVREARPALRRTAFLLSADWHEADDLVQRTLIALHRRWDTLRQRDKIAGYARTVMLRLIISDRRSHRWSREVLHDLPPEPDPSPDPYGLVLDRLLLMNALAGLGPRQRAAVVLRYWEDRTVEETASALGSEGSTVRSQTVRALASLRASLRAQLAADEDPADAAGLPRDPEGNAEDAPGATPAGP</sequence>
<keyword evidence="10" id="KW-1185">Reference proteome</keyword>
<dbReference type="NCBIfam" id="TIGR02983">
    <property type="entry name" value="SigE-fam_strep"/>
    <property type="match status" value="1"/>
</dbReference>
<dbReference type="InterPro" id="IPR013325">
    <property type="entry name" value="RNA_pol_sigma_r2"/>
</dbReference>
<dbReference type="Gene3D" id="1.10.1740.10">
    <property type="match status" value="1"/>
</dbReference>
<dbReference type="InterPro" id="IPR013324">
    <property type="entry name" value="RNA_pol_sigma_r3/r4-like"/>
</dbReference>
<evidence type="ECO:0000256" key="4">
    <source>
        <dbReference type="ARBA" id="ARBA00023125"/>
    </source>
</evidence>
<dbReference type="Gene3D" id="1.10.10.10">
    <property type="entry name" value="Winged helix-like DNA-binding domain superfamily/Winged helix DNA-binding domain"/>
    <property type="match status" value="1"/>
</dbReference>
<dbReference type="EMBL" id="BOOC01000011">
    <property type="protein sequence ID" value="GIH39958.1"/>
    <property type="molecule type" value="Genomic_DNA"/>
</dbReference>
<reference evidence="9 10" key="1">
    <citation type="submission" date="2021-01" db="EMBL/GenBank/DDBJ databases">
        <title>Whole genome shotgun sequence of Microbispora corallina NBRC 16416.</title>
        <authorList>
            <person name="Komaki H."/>
            <person name="Tamura T."/>
        </authorList>
    </citation>
    <scope>NUCLEOTIDE SEQUENCE [LARGE SCALE GENOMIC DNA]</scope>
    <source>
        <strain evidence="9 10">NBRC 16416</strain>
    </source>
</reference>
<evidence type="ECO:0000313" key="10">
    <source>
        <dbReference type="Proteomes" id="UP000603904"/>
    </source>
</evidence>
<feature type="domain" description="RNA polymerase sigma-70 region 2" evidence="7">
    <location>
        <begin position="50"/>
        <end position="116"/>
    </location>
</feature>
<dbReference type="PANTHER" id="PTHR43133">
    <property type="entry name" value="RNA POLYMERASE ECF-TYPE SIGMA FACTO"/>
    <property type="match status" value="1"/>
</dbReference>
<evidence type="ECO:0000256" key="6">
    <source>
        <dbReference type="SAM" id="MobiDB-lite"/>
    </source>
</evidence>
<comment type="similarity">
    <text evidence="1">Belongs to the sigma-70 factor family. ECF subfamily.</text>
</comment>
<dbReference type="InterPro" id="IPR007630">
    <property type="entry name" value="RNA_pol_sigma70_r4"/>
</dbReference>
<dbReference type="Pfam" id="PF04542">
    <property type="entry name" value="Sigma70_r2"/>
    <property type="match status" value="1"/>
</dbReference>
<evidence type="ECO:0000259" key="8">
    <source>
        <dbReference type="Pfam" id="PF04545"/>
    </source>
</evidence>
<proteinExistence type="inferred from homology"/>
<protein>
    <recommendedName>
        <fullName evidence="11">SigE family RNA polymerase sigma factor</fullName>
    </recommendedName>
</protein>
<feature type="region of interest" description="Disordered" evidence="6">
    <location>
        <begin position="202"/>
        <end position="233"/>
    </location>
</feature>
<evidence type="ECO:0008006" key="11">
    <source>
        <dbReference type="Google" id="ProtNLM"/>
    </source>
</evidence>
<dbReference type="InterPro" id="IPR039425">
    <property type="entry name" value="RNA_pol_sigma-70-like"/>
</dbReference>
<evidence type="ECO:0000256" key="2">
    <source>
        <dbReference type="ARBA" id="ARBA00023015"/>
    </source>
</evidence>
<keyword evidence="3" id="KW-0731">Sigma factor</keyword>
<evidence type="ECO:0000256" key="1">
    <source>
        <dbReference type="ARBA" id="ARBA00010641"/>
    </source>
</evidence>
<dbReference type="PANTHER" id="PTHR43133:SF50">
    <property type="entry name" value="ECF RNA POLYMERASE SIGMA FACTOR SIGM"/>
    <property type="match status" value="1"/>
</dbReference>
<dbReference type="SUPFAM" id="SSF88946">
    <property type="entry name" value="Sigma2 domain of RNA polymerase sigma factors"/>
    <property type="match status" value="1"/>
</dbReference>
<dbReference type="InterPro" id="IPR014325">
    <property type="entry name" value="RNA_pol_sigma-E_actinobac"/>
</dbReference>
<keyword evidence="2" id="KW-0805">Transcription regulation</keyword>
<organism evidence="9 10">
    <name type="scientific">Microbispora corallina</name>
    <dbReference type="NCBI Taxonomy" id="83302"/>
    <lineage>
        <taxon>Bacteria</taxon>
        <taxon>Bacillati</taxon>
        <taxon>Actinomycetota</taxon>
        <taxon>Actinomycetes</taxon>
        <taxon>Streptosporangiales</taxon>
        <taxon>Streptosporangiaceae</taxon>
        <taxon>Microbispora</taxon>
    </lineage>
</organism>